<feature type="transmembrane region" description="Helical" evidence="2">
    <location>
        <begin position="172"/>
        <end position="197"/>
    </location>
</feature>
<dbReference type="HOGENOM" id="CLU_051674_1_1_11"/>
<name>F6EHH3_HOYSD</name>
<dbReference type="GO" id="GO:0140359">
    <property type="term" value="F:ABC-type transporter activity"/>
    <property type="evidence" value="ECO:0007669"/>
    <property type="project" value="InterPro"/>
</dbReference>
<feature type="transmembrane region" description="Helical" evidence="2">
    <location>
        <begin position="204"/>
        <end position="223"/>
    </location>
</feature>
<evidence type="ECO:0000256" key="2">
    <source>
        <dbReference type="SAM" id="Phobius"/>
    </source>
</evidence>
<proteinExistence type="predicted"/>
<dbReference type="RefSeq" id="WP_013807501.1">
    <property type="nucleotide sequence ID" value="NC_015564.1"/>
</dbReference>
<organism evidence="3 4">
    <name type="scientific">Hoyosella subflava (strain DSM 45089 / JCM 17490 / NBRC 109087 / DQS3-9A1)</name>
    <name type="common">Amycolicicoccus subflavus</name>
    <dbReference type="NCBI Taxonomy" id="443218"/>
    <lineage>
        <taxon>Bacteria</taxon>
        <taxon>Bacillati</taxon>
        <taxon>Actinomycetota</taxon>
        <taxon>Actinomycetes</taxon>
        <taxon>Mycobacteriales</taxon>
        <taxon>Hoyosellaceae</taxon>
        <taxon>Hoyosella</taxon>
    </lineage>
</organism>
<keyword evidence="2" id="KW-0472">Membrane</keyword>
<feature type="compositionally biased region" description="Low complexity" evidence="1">
    <location>
        <begin position="1"/>
        <end position="17"/>
    </location>
</feature>
<keyword evidence="2 3" id="KW-0812">Transmembrane</keyword>
<keyword evidence="4" id="KW-1185">Reference proteome</keyword>
<evidence type="ECO:0000256" key="1">
    <source>
        <dbReference type="SAM" id="MobiDB-lite"/>
    </source>
</evidence>
<gene>
    <name evidence="3" type="ordered locus">AS9A_2705</name>
</gene>
<feature type="transmembrane region" description="Helical" evidence="2">
    <location>
        <begin position="127"/>
        <end position="152"/>
    </location>
</feature>
<dbReference type="EMBL" id="CP002786">
    <property type="protein sequence ID" value="AEF41152.1"/>
    <property type="molecule type" value="Genomic_DNA"/>
</dbReference>
<dbReference type="eggNOG" id="COG1277">
    <property type="taxonomic scope" value="Bacteria"/>
</dbReference>
<evidence type="ECO:0000313" key="4">
    <source>
        <dbReference type="Proteomes" id="UP000009235"/>
    </source>
</evidence>
<dbReference type="GO" id="GO:0005886">
    <property type="term" value="C:plasma membrane"/>
    <property type="evidence" value="ECO:0007669"/>
    <property type="project" value="UniProtKB-SubCell"/>
</dbReference>
<accession>F6EHH3</accession>
<feature type="transmembrane region" description="Helical" evidence="2">
    <location>
        <begin position="85"/>
        <end position="106"/>
    </location>
</feature>
<dbReference type="PANTHER" id="PTHR37305">
    <property type="entry name" value="INTEGRAL MEMBRANE PROTEIN-RELATED"/>
    <property type="match status" value="1"/>
</dbReference>
<dbReference type="AlphaFoldDB" id="F6EHH3"/>
<feature type="transmembrane region" description="Helical" evidence="2">
    <location>
        <begin position="255"/>
        <end position="276"/>
    </location>
</feature>
<dbReference type="STRING" id="443218.AS9A_2705"/>
<evidence type="ECO:0000313" key="3">
    <source>
        <dbReference type="EMBL" id="AEF41152.1"/>
    </source>
</evidence>
<reference evidence="3 4" key="1">
    <citation type="journal article" date="2011" name="J. Bacteriol.">
        <title>Complete genome sequence of Amycolicicoccus subflavus DQS3-9A1T, an actinomycete isolated from crude oil-polluted soil.</title>
        <authorList>
            <person name="Cai M."/>
            <person name="Chen W.M."/>
            <person name="Nie Y."/>
            <person name="Chi C.Q."/>
            <person name="Wang Y.N."/>
            <person name="Tang Y.Q."/>
            <person name="Li G.Y."/>
            <person name="Wu X.L."/>
        </authorList>
    </citation>
    <scope>NUCLEOTIDE SEQUENCE [LARGE SCALE GENOMIC DNA]</scope>
    <source>
        <strain evidence="4">DSM 45089 / DQS3-9A1</strain>
    </source>
</reference>
<dbReference type="KEGG" id="asd:AS9A_2705"/>
<feature type="region of interest" description="Disordered" evidence="1">
    <location>
        <begin position="1"/>
        <end position="26"/>
    </location>
</feature>
<feature type="transmembrane region" description="Helical" evidence="2">
    <location>
        <begin position="49"/>
        <end position="73"/>
    </location>
</feature>
<dbReference type="PANTHER" id="PTHR37305:SF1">
    <property type="entry name" value="MEMBRANE PROTEIN"/>
    <property type="match status" value="1"/>
</dbReference>
<protein>
    <submittedName>
        <fullName evidence="3">Putative ABC transporter transmembrane protein</fullName>
    </submittedName>
</protein>
<dbReference type="Proteomes" id="UP000009235">
    <property type="component" value="Chromosome"/>
</dbReference>
<keyword evidence="2" id="KW-1133">Transmembrane helix</keyword>
<dbReference type="Pfam" id="PF12730">
    <property type="entry name" value="ABC2_membrane_4"/>
    <property type="match status" value="1"/>
</dbReference>
<dbReference type="OrthoDB" id="4336046at2"/>
<sequence length="281" mass="29231">MNTVTSPPAAQTAQSATPTPPPANIRPQHFGDALHAEWIKFRSVRSTKWSLVALVVLGVGLTAMVCALSADWLASAEADESPASFVTWGMMFAQITAVVLGGLIVTSEYGTGMIRNTFAAMPRRGRVLLAKATVLTAVLLVAGTATAFAGYLAGNWFLTDVGVGVPIDGDGVVRALFGNGLYLAALGLFTFAVGVLVRHTAAALSIVLGLIFVVGNMAFFLPGEWGAWVAKLMPGNAGSAIAMPVNFNADALGPWTGFGVFAAEVAIVLIIGWIAVQRRDA</sequence>